<dbReference type="SMART" id="SM01321">
    <property type="entry name" value="Y1_Tnp"/>
    <property type="match status" value="1"/>
</dbReference>
<dbReference type="GO" id="GO:0006313">
    <property type="term" value="P:DNA transposition"/>
    <property type="evidence" value="ECO:0007669"/>
    <property type="project" value="InterPro"/>
</dbReference>
<comment type="caution">
    <text evidence="2">The sequence shown here is derived from an EMBL/GenBank/DDBJ whole genome shotgun (WGS) entry which is preliminary data.</text>
</comment>
<dbReference type="Proteomes" id="UP000229896">
    <property type="component" value="Unassembled WGS sequence"/>
</dbReference>
<dbReference type="InterPro" id="IPR002686">
    <property type="entry name" value="Transposase_17"/>
</dbReference>
<dbReference type="GO" id="GO:0003677">
    <property type="term" value="F:DNA binding"/>
    <property type="evidence" value="ECO:0007669"/>
    <property type="project" value="InterPro"/>
</dbReference>
<sequence>MTRGNNRNVVFKTDNDYFYYLKLLQRFKSELDFDLYHYCLMPNHVHMLIQTKKSKDFSLFMKKINLAYFHHFRRKYGWIGHFWQDRFKSQPVGKDEYFIQCGKYIELNPVRKGLVKKPENWHFSSYNFYTNTNNTNTNNTKDSLLTKDFLYPELEETDDARRKQYQKIIIDEIVKADNKRNVWGSPEERYNEKDKEIKYFKRHKNNVSLR</sequence>
<gene>
    <name evidence="2" type="ORF">COT12_02695</name>
</gene>
<dbReference type="AlphaFoldDB" id="A0A2M6YBP5"/>
<evidence type="ECO:0000313" key="2">
    <source>
        <dbReference type="EMBL" id="PIU24123.1"/>
    </source>
</evidence>
<accession>A0A2M6YBP5</accession>
<dbReference type="PANTHER" id="PTHR34322">
    <property type="entry name" value="TRANSPOSASE, Y1_TNP DOMAIN-CONTAINING"/>
    <property type="match status" value="1"/>
</dbReference>
<evidence type="ECO:0000313" key="3">
    <source>
        <dbReference type="Proteomes" id="UP000229896"/>
    </source>
</evidence>
<dbReference type="PANTHER" id="PTHR34322:SF2">
    <property type="entry name" value="TRANSPOSASE IS200-LIKE DOMAIN-CONTAINING PROTEIN"/>
    <property type="match status" value="1"/>
</dbReference>
<dbReference type="Pfam" id="PF01797">
    <property type="entry name" value="Y1_Tnp"/>
    <property type="match status" value="1"/>
</dbReference>
<name>A0A2M6YBP5_9BACT</name>
<dbReference type="SUPFAM" id="SSF143422">
    <property type="entry name" value="Transposase IS200-like"/>
    <property type="match status" value="1"/>
</dbReference>
<proteinExistence type="predicted"/>
<dbReference type="InterPro" id="IPR036515">
    <property type="entry name" value="Transposase_17_sf"/>
</dbReference>
<protein>
    <recommendedName>
        <fullName evidence="1">Transposase IS200-like domain-containing protein</fullName>
    </recommendedName>
</protein>
<dbReference type="EMBL" id="PEXI01000085">
    <property type="protein sequence ID" value="PIU24123.1"/>
    <property type="molecule type" value="Genomic_DNA"/>
</dbReference>
<dbReference type="GO" id="GO:0004803">
    <property type="term" value="F:transposase activity"/>
    <property type="evidence" value="ECO:0007669"/>
    <property type="project" value="InterPro"/>
</dbReference>
<reference evidence="3" key="1">
    <citation type="submission" date="2017-09" db="EMBL/GenBank/DDBJ databases">
        <title>Depth-based differentiation of microbial function through sediment-hosted aquifers and enrichment of novel symbionts in the deep terrestrial subsurface.</title>
        <authorList>
            <person name="Probst A.J."/>
            <person name="Ladd B."/>
            <person name="Jarett J.K."/>
            <person name="Geller-Mcgrath D.E."/>
            <person name="Sieber C.M.K."/>
            <person name="Emerson J.B."/>
            <person name="Anantharaman K."/>
            <person name="Thomas B.C."/>
            <person name="Malmstrom R."/>
            <person name="Stieglmeier M."/>
            <person name="Klingl A."/>
            <person name="Woyke T."/>
            <person name="Ryan C.M."/>
            <person name="Banfield J.F."/>
        </authorList>
    </citation>
    <scope>NUCLEOTIDE SEQUENCE [LARGE SCALE GENOMIC DNA]</scope>
</reference>
<evidence type="ECO:0000259" key="1">
    <source>
        <dbReference type="SMART" id="SM01321"/>
    </source>
</evidence>
<organism evidence="2 3">
    <name type="scientific">Candidatus Berkelbacteria bacterium CG08_land_8_20_14_0_20_39_8</name>
    <dbReference type="NCBI Taxonomy" id="1974511"/>
    <lineage>
        <taxon>Bacteria</taxon>
        <taxon>Candidatus Berkelbacteria</taxon>
    </lineage>
</organism>
<dbReference type="Gene3D" id="3.30.70.1290">
    <property type="entry name" value="Transposase IS200-like"/>
    <property type="match status" value="1"/>
</dbReference>
<feature type="domain" description="Transposase IS200-like" evidence="1">
    <location>
        <begin position="1"/>
        <end position="108"/>
    </location>
</feature>